<sequence>MVDSEDRYSTEKASSVQSAILHKCDAEALSVEVLKFDTPSGSPNNCPGARGVSVRVQISVSRPVSFFMVKPRSTRTDMWNTRSIDQARGVAAHACILTCGRRCVVLHEAETCSHPCGARAPTEGSTQLKVNQAKISSDGKQVNVFHGFRSVEVLKFDTPPGSLMNCPQAKEGSVRIQISPSRRVHFYMIKPRFCPSRDQFSPVPSSCQCWGLAKSSPINQLVLA</sequence>
<evidence type="ECO:0000313" key="2">
    <source>
        <dbReference type="Proteomes" id="UP000712281"/>
    </source>
</evidence>
<organism evidence="1 2">
    <name type="scientific">Brassica cretica</name>
    <name type="common">Mustard</name>
    <dbReference type="NCBI Taxonomy" id="69181"/>
    <lineage>
        <taxon>Eukaryota</taxon>
        <taxon>Viridiplantae</taxon>
        <taxon>Streptophyta</taxon>
        <taxon>Embryophyta</taxon>
        <taxon>Tracheophyta</taxon>
        <taxon>Spermatophyta</taxon>
        <taxon>Magnoliopsida</taxon>
        <taxon>eudicotyledons</taxon>
        <taxon>Gunneridae</taxon>
        <taxon>Pentapetalae</taxon>
        <taxon>rosids</taxon>
        <taxon>malvids</taxon>
        <taxon>Brassicales</taxon>
        <taxon>Brassicaceae</taxon>
        <taxon>Brassiceae</taxon>
        <taxon>Brassica</taxon>
    </lineage>
</organism>
<comment type="caution">
    <text evidence="1">The sequence shown here is derived from an EMBL/GenBank/DDBJ whole genome shotgun (WGS) entry which is preliminary data.</text>
</comment>
<dbReference type="EMBL" id="QGKW02000717">
    <property type="protein sequence ID" value="KAF2595802.1"/>
    <property type="molecule type" value="Genomic_DNA"/>
</dbReference>
<protein>
    <submittedName>
        <fullName evidence="1">Uncharacterized protein</fullName>
    </submittedName>
</protein>
<accession>A0A8S9KP31</accession>
<reference evidence="1" key="1">
    <citation type="submission" date="2019-12" db="EMBL/GenBank/DDBJ databases">
        <title>Genome sequencing and annotation of Brassica cretica.</title>
        <authorList>
            <person name="Studholme D.J."/>
            <person name="Sarris P.F."/>
        </authorList>
    </citation>
    <scope>NUCLEOTIDE SEQUENCE</scope>
    <source>
        <strain evidence="1">PFS-001/15</strain>
        <tissue evidence="1">Leaf</tissue>
    </source>
</reference>
<gene>
    <name evidence="1" type="ORF">F2Q68_00010719</name>
</gene>
<dbReference type="AlphaFoldDB" id="A0A8S9KP31"/>
<dbReference type="Proteomes" id="UP000712281">
    <property type="component" value="Unassembled WGS sequence"/>
</dbReference>
<proteinExistence type="predicted"/>
<name>A0A8S9KP31_BRACR</name>
<evidence type="ECO:0000313" key="1">
    <source>
        <dbReference type="EMBL" id="KAF2595802.1"/>
    </source>
</evidence>